<evidence type="ECO:0000256" key="3">
    <source>
        <dbReference type="ARBA" id="ARBA00050603"/>
    </source>
</evidence>
<comment type="catalytic activity">
    <reaction evidence="3">
        <text>L-methionine sulfoximine + acetyl-CoA = N-acetyl-L-methionine sulfoximine + CoA + H(+)</text>
        <dbReference type="Rhea" id="RHEA:47660"/>
        <dbReference type="ChEBI" id="CHEBI:15378"/>
        <dbReference type="ChEBI" id="CHEBI:57287"/>
        <dbReference type="ChEBI" id="CHEBI:57288"/>
        <dbReference type="ChEBI" id="CHEBI:87826"/>
        <dbReference type="ChEBI" id="CHEBI:87827"/>
    </reaction>
</comment>
<evidence type="ECO:0000259" key="5">
    <source>
        <dbReference type="PROSITE" id="PS51186"/>
    </source>
</evidence>
<proteinExistence type="predicted"/>
<organism evidence="7 8">
    <name type="scientific">Deinococcus metalli</name>
    <dbReference type="NCBI Taxonomy" id="1141878"/>
    <lineage>
        <taxon>Bacteria</taxon>
        <taxon>Thermotogati</taxon>
        <taxon>Deinococcota</taxon>
        <taxon>Deinococci</taxon>
        <taxon>Deinococcales</taxon>
        <taxon>Deinococcaceae</taxon>
        <taxon>Deinococcus</taxon>
    </lineage>
</organism>
<dbReference type="EC" id="2.3.1.183" evidence="7"/>
<sequence length="189" mass="20487">MSKSITLPDGVTVRLATRADVPAIVAIYNHAVLHTTASYDLEPVSVDSRLAWYDHKVADGWPVLVAEEGGEITGWATYGPFREKPGYRFTAEHSVYVREDCRGRGVGRTLLRALIALARERGLRTLVGGVDADNAGSLAFHEGLGFARVAHFRHVGHKFGRWLDLVFLQLDLESPAPATPAGTEAPASA</sequence>
<evidence type="ECO:0000313" key="8">
    <source>
        <dbReference type="Proteomes" id="UP000539473"/>
    </source>
</evidence>
<evidence type="ECO:0000256" key="4">
    <source>
        <dbReference type="ARBA" id="ARBA00051334"/>
    </source>
</evidence>
<dbReference type="Pfam" id="PF00583">
    <property type="entry name" value="Acetyltransf_1"/>
    <property type="match status" value="1"/>
</dbReference>
<comment type="catalytic activity">
    <reaction evidence="4">
        <text>L-methionine sulfone + acetyl-CoA = N-acetyl-L-methionine sulfone + CoA + H(+)</text>
        <dbReference type="Rhea" id="RHEA:47656"/>
        <dbReference type="ChEBI" id="CHEBI:15378"/>
        <dbReference type="ChEBI" id="CHEBI:57287"/>
        <dbReference type="ChEBI" id="CHEBI:57288"/>
        <dbReference type="ChEBI" id="CHEBI:87824"/>
        <dbReference type="ChEBI" id="CHEBI:87825"/>
    </reaction>
</comment>
<dbReference type="RefSeq" id="WP_221274672.1">
    <property type="nucleotide sequence ID" value="NZ_BNAJ01000001.1"/>
</dbReference>
<dbReference type="Proteomes" id="UP000619376">
    <property type="component" value="Unassembled WGS sequence"/>
</dbReference>
<comment type="caution">
    <text evidence="7">The sequence shown here is derived from an EMBL/GenBank/DDBJ whole genome shotgun (WGS) entry which is preliminary data.</text>
</comment>
<evidence type="ECO:0000256" key="2">
    <source>
        <dbReference type="ARBA" id="ARBA00023315"/>
    </source>
</evidence>
<dbReference type="Gene3D" id="3.40.630.30">
    <property type="match status" value="1"/>
</dbReference>
<protein>
    <submittedName>
        <fullName evidence="7">Phosphinothricin acetyltransferase</fullName>
        <ecNumber evidence="7">2.3.1.183</ecNumber>
    </submittedName>
</protein>
<gene>
    <name evidence="6" type="ORF">GCM10017781_03480</name>
    <name evidence="7" type="ORF">HNQ07_000693</name>
</gene>
<dbReference type="SUPFAM" id="SSF55729">
    <property type="entry name" value="Acyl-CoA N-acyltransferases (Nat)"/>
    <property type="match status" value="1"/>
</dbReference>
<dbReference type="CDD" id="cd04301">
    <property type="entry name" value="NAT_SF"/>
    <property type="match status" value="1"/>
</dbReference>
<reference evidence="9" key="2">
    <citation type="journal article" date="2019" name="Int. J. Syst. Evol. Microbiol.">
        <title>The Global Catalogue of Microorganisms (GCM) 10K type strain sequencing project: providing services to taxonomists for standard genome sequencing and annotation.</title>
        <authorList>
            <consortium name="The Broad Institute Genomics Platform"/>
            <consortium name="The Broad Institute Genome Sequencing Center for Infectious Disease"/>
            <person name="Wu L."/>
            <person name="Ma J."/>
        </authorList>
    </citation>
    <scope>NUCLEOTIDE SEQUENCE [LARGE SCALE GENOMIC DNA]</scope>
    <source>
        <strain evidence="9">CGMCC 1.18437</strain>
    </source>
</reference>
<keyword evidence="2 7" id="KW-0012">Acyltransferase</keyword>
<feature type="domain" description="N-acetyltransferase" evidence="5">
    <location>
        <begin position="11"/>
        <end position="173"/>
    </location>
</feature>
<dbReference type="AlphaFoldDB" id="A0A7W8KBQ5"/>
<dbReference type="GO" id="GO:0102971">
    <property type="term" value="F:phosphinothricin N-acetyltransferase activity"/>
    <property type="evidence" value="ECO:0007669"/>
    <property type="project" value="UniProtKB-EC"/>
</dbReference>
<dbReference type="FunFam" id="3.40.630.30:FF:000026">
    <property type="entry name" value="Phosphinothricin acetyltransferase"/>
    <property type="match status" value="1"/>
</dbReference>
<reference evidence="6" key="4">
    <citation type="submission" date="2024-05" db="EMBL/GenBank/DDBJ databases">
        <authorList>
            <person name="Sun Q."/>
            <person name="Zhou Y."/>
        </authorList>
    </citation>
    <scope>NUCLEOTIDE SEQUENCE</scope>
    <source>
        <strain evidence="6">CGMCC 1.18437</strain>
    </source>
</reference>
<reference evidence="6" key="1">
    <citation type="journal article" date="2014" name="Int. J. Syst. Evol. Microbiol.">
        <title>Complete genome of a new Firmicutes species belonging to the dominant human colonic microbiota ('Ruminococcus bicirculans') reveals two chromosomes and a selective capacity to utilize plant glucans.</title>
        <authorList>
            <consortium name="NISC Comparative Sequencing Program"/>
            <person name="Wegmann U."/>
            <person name="Louis P."/>
            <person name="Goesmann A."/>
            <person name="Henrissat B."/>
            <person name="Duncan S.H."/>
            <person name="Flint H.J."/>
        </authorList>
    </citation>
    <scope>NUCLEOTIDE SEQUENCE</scope>
    <source>
        <strain evidence="6">CGMCC 1.18437</strain>
    </source>
</reference>
<evidence type="ECO:0000313" key="7">
    <source>
        <dbReference type="EMBL" id="MBB5375249.1"/>
    </source>
</evidence>
<evidence type="ECO:0000313" key="6">
    <source>
        <dbReference type="EMBL" id="GHF30660.1"/>
    </source>
</evidence>
<keyword evidence="9" id="KW-1185">Reference proteome</keyword>
<dbReference type="PANTHER" id="PTHR43072:SF23">
    <property type="entry name" value="UPF0039 PROTEIN C11D3.02C"/>
    <property type="match status" value="1"/>
</dbReference>
<name>A0A7W8KBQ5_9DEIO</name>
<reference evidence="7 8" key="3">
    <citation type="submission" date="2020-08" db="EMBL/GenBank/DDBJ databases">
        <title>Genomic Encyclopedia of Type Strains, Phase IV (KMG-IV): sequencing the most valuable type-strain genomes for metagenomic binning, comparative biology and taxonomic classification.</title>
        <authorList>
            <person name="Goeker M."/>
        </authorList>
    </citation>
    <scope>NUCLEOTIDE SEQUENCE [LARGE SCALE GENOMIC DNA]</scope>
    <source>
        <strain evidence="7 8">DSM 27521</strain>
    </source>
</reference>
<dbReference type="PANTHER" id="PTHR43072">
    <property type="entry name" value="N-ACETYLTRANSFERASE"/>
    <property type="match status" value="1"/>
</dbReference>
<dbReference type="Proteomes" id="UP000539473">
    <property type="component" value="Unassembled WGS sequence"/>
</dbReference>
<dbReference type="EMBL" id="JACHFK010000001">
    <property type="protein sequence ID" value="MBB5375249.1"/>
    <property type="molecule type" value="Genomic_DNA"/>
</dbReference>
<dbReference type="EMBL" id="BNAJ01000001">
    <property type="protein sequence ID" value="GHF30660.1"/>
    <property type="molecule type" value="Genomic_DNA"/>
</dbReference>
<accession>A0A7W8KBQ5</accession>
<evidence type="ECO:0000256" key="1">
    <source>
        <dbReference type="ARBA" id="ARBA00022679"/>
    </source>
</evidence>
<dbReference type="InterPro" id="IPR016181">
    <property type="entry name" value="Acyl_CoA_acyltransferase"/>
</dbReference>
<evidence type="ECO:0000313" key="9">
    <source>
        <dbReference type="Proteomes" id="UP000619376"/>
    </source>
</evidence>
<keyword evidence="1 7" id="KW-0808">Transferase</keyword>
<dbReference type="InterPro" id="IPR000182">
    <property type="entry name" value="GNAT_dom"/>
</dbReference>
<dbReference type="PROSITE" id="PS51186">
    <property type="entry name" value="GNAT"/>
    <property type="match status" value="1"/>
</dbReference>